<evidence type="ECO:0000313" key="3">
    <source>
        <dbReference type="EMBL" id="SNR34874.1"/>
    </source>
</evidence>
<feature type="compositionally biased region" description="Basic and acidic residues" evidence="1">
    <location>
        <begin position="321"/>
        <end position="341"/>
    </location>
</feature>
<evidence type="ECO:0000256" key="1">
    <source>
        <dbReference type="SAM" id="MobiDB-lite"/>
    </source>
</evidence>
<accession>A0A238VL28</accession>
<proteinExistence type="predicted"/>
<gene>
    <name evidence="3" type="ORF">SAMN06265370_102318</name>
</gene>
<keyword evidence="4" id="KW-1185">Reference proteome</keyword>
<protein>
    <recommendedName>
        <fullName evidence="2">PIN like domain-containing protein</fullName>
    </recommendedName>
</protein>
<organism evidence="3 4">
    <name type="scientific">Puniceibacterium sediminis</name>
    <dbReference type="NCBI Taxonomy" id="1608407"/>
    <lineage>
        <taxon>Bacteria</taxon>
        <taxon>Pseudomonadati</taxon>
        <taxon>Pseudomonadota</taxon>
        <taxon>Alphaproteobacteria</taxon>
        <taxon>Rhodobacterales</taxon>
        <taxon>Paracoccaceae</taxon>
        <taxon>Puniceibacterium</taxon>
    </lineage>
</organism>
<dbReference type="Pfam" id="PF18476">
    <property type="entry name" value="PIN_8"/>
    <property type="match status" value="1"/>
</dbReference>
<feature type="compositionally biased region" description="Basic and acidic residues" evidence="1">
    <location>
        <begin position="355"/>
        <end position="367"/>
    </location>
</feature>
<dbReference type="EMBL" id="FZNN01000002">
    <property type="protein sequence ID" value="SNR34874.1"/>
    <property type="molecule type" value="Genomic_DNA"/>
</dbReference>
<dbReference type="InterPro" id="IPR041578">
    <property type="entry name" value="PIN_8"/>
</dbReference>
<dbReference type="Proteomes" id="UP000198417">
    <property type="component" value="Unassembled WGS sequence"/>
</dbReference>
<dbReference type="RefSeq" id="WP_342745286.1">
    <property type="nucleotide sequence ID" value="NZ_FZNN01000002.1"/>
</dbReference>
<dbReference type="AlphaFoldDB" id="A0A238VL28"/>
<feature type="domain" description="PIN like" evidence="2">
    <location>
        <begin position="29"/>
        <end position="248"/>
    </location>
</feature>
<feature type="region of interest" description="Disordered" evidence="1">
    <location>
        <begin position="319"/>
        <end position="370"/>
    </location>
</feature>
<sequence>MIIPRDPFDREAQDDAVLEALSHPSHTAIYLDTSSLVWMYRLSSGARREFMDWASAGGLSGKVHIPIWSLHELHKHRGAPDVLFPARPKITSIEKELESLTESASLFVDDDLAVRKAFGGRSQYLDFLDDAKKKLIRALKVMKEVDTAKVEEDILPFFERIALRGAFPDIPTAQREFGSRSEGRVPPGYQDSRKKGDDGEVGGSGANRFGDLVFWQEILRDTLSKEQIQKVIIITHDGKPDWVFSPQRYKDYDGKVRNNSAKPKVVTCPHPTLSAEIALTSGIEELYILTIPQLVQLISSRGDAKSVQQLARAVQIEQEAEDARVKEVEHPEQKNDRSHDENGEEEEAAPAVEEPEFKVQEDEKPEFVAEAQPTEEILTEADEQEEDADLRVILDSLSEEALKDATYVAEGGEGTPDPIIRALRTYSWYTQNPAIGKVSAVLAERQPSCDGIFVLGRNVYQAACGNSNSAMKLLDGLDRYLSGKPFPQAEIFYAGVAFEAYFDSNGLIRAHPKDEFISPIFIVAQSHRFAVVAEWLRQKIGTDSQKFLKLPGASIEADIFTLEEAEGKIVGLKLRGIDLVEPDEDDYSYDSLPQECSERDMKEQIAAHFSTLISCIEFVPEWEGVKDLSHLKFISWGPHTEIKFQE</sequence>
<feature type="region of interest" description="Disordered" evidence="1">
    <location>
        <begin position="174"/>
        <end position="203"/>
    </location>
</feature>
<name>A0A238VL28_9RHOB</name>
<evidence type="ECO:0000313" key="4">
    <source>
        <dbReference type="Proteomes" id="UP000198417"/>
    </source>
</evidence>
<evidence type="ECO:0000259" key="2">
    <source>
        <dbReference type="Pfam" id="PF18476"/>
    </source>
</evidence>
<reference evidence="3 4" key="1">
    <citation type="submission" date="2017-06" db="EMBL/GenBank/DDBJ databases">
        <authorList>
            <person name="Kim H.J."/>
            <person name="Triplett B.A."/>
        </authorList>
    </citation>
    <scope>NUCLEOTIDE SEQUENCE [LARGE SCALE GENOMIC DNA]</scope>
    <source>
        <strain evidence="3 4">DSM 29052</strain>
    </source>
</reference>